<organism evidence="2 3">
    <name type="scientific">Pleionea litopenaei</name>
    <dbReference type="NCBI Taxonomy" id="3070815"/>
    <lineage>
        <taxon>Bacteria</taxon>
        <taxon>Pseudomonadati</taxon>
        <taxon>Pseudomonadota</taxon>
        <taxon>Gammaproteobacteria</taxon>
        <taxon>Oceanospirillales</taxon>
        <taxon>Pleioneaceae</taxon>
        <taxon>Pleionea</taxon>
    </lineage>
</organism>
<dbReference type="RefSeq" id="WP_309203623.1">
    <property type="nucleotide sequence ID" value="NZ_CP133548.1"/>
</dbReference>
<gene>
    <name evidence="2" type="ORF">Q9312_05710</name>
</gene>
<accession>A0AA51RVV3</accession>
<feature type="chain" id="PRO_5041455597" evidence="1">
    <location>
        <begin position="23"/>
        <end position="109"/>
    </location>
</feature>
<reference evidence="2 3" key="1">
    <citation type="submission" date="2023-08" db="EMBL/GenBank/DDBJ databases">
        <title>Pleionea litopenaei sp. nov., isolated from stomach of juvenile Litopenaeus vannamei.</title>
        <authorList>
            <person name="Rho A.M."/>
            <person name="Hwang C.Y."/>
        </authorList>
    </citation>
    <scope>NUCLEOTIDE SEQUENCE [LARGE SCALE GENOMIC DNA]</scope>
    <source>
        <strain evidence="2 3">HL-JVS1</strain>
    </source>
</reference>
<dbReference type="KEGG" id="plei:Q9312_05710"/>
<evidence type="ECO:0000313" key="2">
    <source>
        <dbReference type="EMBL" id="WMS88409.1"/>
    </source>
</evidence>
<feature type="signal peptide" evidence="1">
    <location>
        <begin position="1"/>
        <end position="22"/>
    </location>
</feature>
<protein>
    <submittedName>
        <fullName evidence="2">Uncharacterized protein</fullName>
    </submittedName>
</protein>
<name>A0AA51RVV3_9GAMM</name>
<dbReference type="AlphaFoldDB" id="A0AA51RVV3"/>
<evidence type="ECO:0000256" key="1">
    <source>
        <dbReference type="SAM" id="SignalP"/>
    </source>
</evidence>
<sequence length="109" mass="12447">MKLVFKSFTLMAFFLLSNHVLSESTEGKVSVLRATSDSTQHPVENRNVLLLKLDTPFHENCPWVMIKSNNDYFVSTILSAQSQNKTVKIWYDEVNKIAGVCEAYTVEMK</sequence>
<proteinExistence type="predicted"/>
<dbReference type="EMBL" id="CP133548">
    <property type="protein sequence ID" value="WMS88409.1"/>
    <property type="molecule type" value="Genomic_DNA"/>
</dbReference>
<keyword evidence="3" id="KW-1185">Reference proteome</keyword>
<keyword evidence="1" id="KW-0732">Signal</keyword>
<evidence type="ECO:0000313" key="3">
    <source>
        <dbReference type="Proteomes" id="UP001239782"/>
    </source>
</evidence>
<dbReference type="Proteomes" id="UP001239782">
    <property type="component" value="Chromosome"/>
</dbReference>